<dbReference type="eggNOG" id="KOG1574">
    <property type="taxonomic scope" value="Eukaryota"/>
</dbReference>
<dbReference type="GeneID" id="8586605"/>
<dbReference type="Gene3D" id="3.10.20.90">
    <property type="entry name" value="Phosphatidylinositol 3-kinase Catalytic Subunit, Chain A, domain 1"/>
    <property type="match status" value="1"/>
</dbReference>
<organism evidence="3 4">
    <name type="scientific">Caenorhabditis briggsae</name>
    <dbReference type="NCBI Taxonomy" id="6238"/>
    <lineage>
        <taxon>Eukaryota</taxon>
        <taxon>Metazoa</taxon>
        <taxon>Ecdysozoa</taxon>
        <taxon>Nematoda</taxon>
        <taxon>Chromadorea</taxon>
        <taxon>Rhabditida</taxon>
        <taxon>Rhabditina</taxon>
        <taxon>Rhabditomorpha</taxon>
        <taxon>Rhabditoidea</taxon>
        <taxon>Rhabditidae</taxon>
        <taxon>Peloderinae</taxon>
        <taxon>Caenorhabditis</taxon>
    </lineage>
</organism>
<dbReference type="Pfam" id="PF21712">
    <property type="entry name" value="RASSF8-10_RA"/>
    <property type="match status" value="1"/>
</dbReference>
<accession>A8XK74</accession>
<dbReference type="RefSeq" id="XP_045095450.1">
    <property type="nucleotide sequence ID" value="XM_045239656.1"/>
</dbReference>
<feature type="domain" description="Ras association" evidence="2">
    <location>
        <begin position="17"/>
        <end position="76"/>
    </location>
</feature>
<proteinExistence type="predicted"/>
<dbReference type="AlphaFoldDB" id="A8XK74"/>
<gene>
    <name evidence="3 5" type="ORF">CBG14565</name>
    <name evidence="3" type="ORF">CBG_14565</name>
</gene>
<feature type="compositionally biased region" description="Polar residues" evidence="1">
    <location>
        <begin position="316"/>
        <end position="338"/>
    </location>
</feature>
<dbReference type="InterPro" id="IPR029071">
    <property type="entry name" value="Ubiquitin-like_domsf"/>
</dbReference>
<dbReference type="KEGG" id="cbr:CBG_14565"/>
<dbReference type="STRING" id="6238.A8XK74"/>
<evidence type="ECO:0000256" key="1">
    <source>
        <dbReference type="SAM" id="MobiDB-lite"/>
    </source>
</evidence>
<evidence type="ECO:0000313" key="4">
    <source>
        <dbReference type="Proteomes" id="UP000008549"/>
    </source>
</evidence>
<sequence length="338" mass="38102">MELKINIDGLERSVSGVTENTTCSQIIYALAHATSQRGRFVMVEKYRNVERRLAPTDRPLETLQKWREHAANVTFQMLRVDQNDAICDLVDEALPPEPSKPYLHPKQMSTSSMIASLPGKSAAGQQQQLENGQRSTSSLPTYTSTGVTGTLGRSSNNRRPPPPDYMSVMENKKIMLGAATFPQNDDFDDFQRQVSHFFQKICSIINFRADVNKLAETMTPQEIADYLVQEEELRQLLKQQKNLRAILKPMIAANWPQQYQIELKKSHKLKASLASTKEAIKKTQSDIKRVEESERELLKKLAEFKTEDMGDENSELSETSFDLGCSSTGTSTPQTLIA</sequence>
<dbReference type="CTD" id="8586605"/>
<dbReference type="Proteomes" id="UP000008549">
    <property type="component" value="Unassembled WGS sequence"/>
</dbReference>
<reference evidence="3 4" key="1">
    <citation type="journal article" date="2003" name="PLoS Biol.">
        <title>The genome sequence of Caenorhabditis briggsae: a platform for comparative genomics.</title>
        <authorList>
            <person name="Stein L.D."/>
            <person name="Bao Z."/>
            <person name="Blasiar D."/>
            <person name="Blumenthal T."/>
            <person name="Brent M.R."/>
            <person name="Chen N."/>
            <person name="Chinwalla A."/>
            <person name="Clarke L."/>
            <person name="Clee C."/>
            <person name="Coghlan A."/>
            <person name="Coulson A."/>
            <person name="D'Eustachio P."/>
            <person name="Fitch D.H."/>
            <person name="Fulton L.A."/>
            <person name="Fulton R.E."/>
            <person name="Griffiths-Jones S."/>
            <person name="Harris T.W."/>
            <person name="Hillier L.W."/>
            <person name="Kamath R."/>
            <person name="Kuwabara P.E."/>
            <person name="Mardis E.R."/>
            <person name="Marra M.A."/>
            <person name="Miner T.L."/>
            <person name="Minx P."/>
            <person name="Mullikin J.C."/>
            <person name="Plumb R.W."/>
            <person name="Rogers J."/>
            <person name="Schein J.E."/>
            <person name="Sohrmann M."/>
            <person name="Spieth J."/>
            <person name="Stajich J.E."/>
            <person name="Wei C."/>
            <person name="Willey D."/>
            <person name="Wilson R.K."/>
            <person name="Durbin R."/>
            <person name="Waterston R.H."/>
        </authorList>
    </citation>
    <scope>NUCLEOTIDE SEQUENCE [LARGE SCALE GENOMIC DNA]</scope>
    <source>
        <strain evidence="3 4">AF16</strain>
    </source>
</reference>
<dbReference type="WormBase" id="CBG14565">
    <property type="protein sequence ID" value="CBP18061"/>
    <property type="gene ID" value="WBGene00035018"/>
</dbReference>
<keyword evidence="4" id="KW-1185">Reference proteome</keyword>
<dbReference type="InterPro" id="IPR033593">
    <property type="entry name" value="N-RASSF"/>
</dbReference>
<dbReference type="CDD" id="cd16123">
    <property type="entry name" value="RA_RASSF7_like"/>
    <property type="match status" value="1"/>
</dbReference>
<dbReference type="InParanoid" id="A8XK74"/>
<dbReference type="PANTHER" id="PTHR15286">
    <property type="entry name" value="RAS-ASSOCIATING DOMAIN CONTAINING PROTEIN"/>
    <property type="match status" value="1"/>
</dbReference>
<feature type="compositionally biased region" description="Polar residues" evidence="1">
    <location>
        <begin position="123"/>
        <end position="152"/>
    </location>
</feature>
<dbReference type="HOGENOM" id="CLU_872201_0_0_1"/>
<protein>
    <submittedName>
        <fullName evidence="3">Protein CBG14565</fullName>
    </submittedName>
</protein>
<evidence type="ECO:0000259" key="2">
    <source>
        <dbReference type="Pfam" id="PF21712"/>
    </source>
</evidence>
<reference evidence="3 4" key="2">
    <citation type="journal article" date="2011" name="PLoS Genet.">
        <title>Caenorhabditis briggsae recombinant inbred line genotypes reveal inter-strain incompatibility and the evolution of recombination.</title>
        <authorList>
            <person name="Ross J.A."/>
            <person name="Koboldt D.C."/>
            <person name="Staisch J.E."/>
            <person name="Chamberlin H.M."/>
            <person name="Gupta B.P."/>
            <person name="Miller R.D."/>
            <person name="Baird S.E."/>
            <person name="Haag E.S."/>
        </authorList>
    </citation>
    <scope>NUCLEOTIDE SEQUENCE [LARGE SCALE GENOMIC DNA]</scope>
    <source>
        <strain evidence="3 4">AF16</strain>
    </source>
</reference>
<feature type="region of interest" description="Disordered" evidence="1">
    <location>
        <begin position="306"/>
        <end position="338"/>
    </location>
</feature>
<dbReference type="PANTHER" id="PTHR15286:SF6">
    <property type="entry name" value="GH01133P"/>
    <property type="match status" value="1"/>
</dbReference>
<dbReference type="EMBL" id="HE600983">
    <property type="protein sequence ID" value="CAP33048.2"/>
    <property type="molecule type" value="Genomic_DNA"/>
</dbReference>
<dbReference type="OMA" id="NETTCAQ"/>
<evidence type="ECO:0000313" key="5">
    <source>
        <dbReference type="WormBase" id="CBG14565"/>
    </source>
</evidence>
<dbReference type="InterPro" id="IPR048945">
    <property type="entry name" value="RASSF8/10_RA"/>
</dbReference>
<evidence type="ECO:0000313" key="3">
    <source>
        <dbReference type="EMBL" id="CAP33048.2"/>
    </source>
</evidence>
<feature type="region of interest" description="Disordered" evidence="1">
    <location>
        <begin position="116"/>
        <end position="163"/>
    </location>
</feature>
<name>A8XK74_CAEBR</name>
<dbReference type="SUPFAM" id="SSF54236">
    <property type="entry name" value="Ubiquitin-like"/>
    <property type="match status" value="1"/>
</dbReference>